<dbReference type="InterPro" id="IPR000843">
    <property type="entry name" value="HTH_LacI"/>
</dbReference>
<evidence type="ECO:0000256" key="1">
    <source>
        <dbReference type="ARBA" id="ARBA00023015"/>
    </source>
</evidence>
<dbReference type="Gene3D" id="3.40.50.2300">
    <property type="match status" value="2"/>
</dbReference>
<dbReference type="eggNOG" id="COG1879">
    <property type="taxonomic scope" value="Bacteria"/>
</dbReference>
<dbReference type="EMBL" id="CP002819">
    <property type="protein sequence ID" value="AEG69420.1"/>
    <property type="molecule type" value="Genomic_DNA"/>
</dbReference>
<dbReference type="Proteomes" id="UP000007953">
    <property type="component" value="Chromosome"/>
</dbReference>
<dbReference type="Pfam" id="PF00356">
    <property type="entry name" value="LacI"/>
    <property type="match status" value="1"/>
</dbReference>
<evidence type="ECO:0000259" key="4">
    <source>
        <dbReference type="PROSITE" id="PS50932"/>
    </source>
</evidence>
<dbReference type="SMART" id="SM00354">
    <property type="entry name" value="HTH_LACI"/>
    <property type="match status" value="1"/>
</dbReference>
<dbReference type="Pfam" id="PF13407">
    <property type="entry name" value="Peripla_BP_4"/>
    <property type="match status" value="1"/>
</dbReference>
<gene>
    <name evidence="5" type="ordered locus">RSPO_c02123</name>
</gene>
<dbReference type="PANTHER" id="PTHR30146">
    <property type="entry name" value="LACI-RELATED TRANSCRIPTIONAL REPRESSOR"/>
    <property type="match status" value="1"/>
</dbReference>
<dbReference type="InterPro" id="IPR028082">
    <property type="entry name" value="Peripla_BP_I"/>
</dbReference>
<dbReference type="GO" id="GO:0003700">
    <property type="term" value="F:DNA-binding transcription factor activity"/>
    <property type="evidence" value="ECO:0007669"/>
    <property type="project" value="TreeGrafter"/>
</dbReference>
<reference evidence="5 6" key="1">
    <citation type="journal article" date="2011" name="J. Bacteriol.">
        <title>Complete genome sequence of the plant pathogen Ralstonia solanacearum strain Po82.</title>
        <authorList>
            <person name="Xu J."/>
            <person name="Zheng H.J."/>
            <person name="Liu L."/>
            <person name="Pan Z.C."/>
            <person name="Prior P."/>
            <person name="Tang B."/>
            <person name="Xu J.S."/>
            <person name="Zhang H."/>
            <person name="Tian Q."/>
            <person name="Zhang L.Q."/>
            <person name="Feng J."/>
        </authorList>
    </citation>
    <scope>NUCLEOTIDE SEQUENCE [LARGE SCALE GENOMIC DNA]</scope>
    <source>
        <strain evidence="5 6">Po82</strain>
    </source>
</reference>
<accession>F6G265</accession>
<sequence>MCGCNSQKLAGDAMLEASARRPTLGTVAKAAGVSVATVDRVFNSRLPVRDATAARVLAAAEALGWHGAELMRRRIAASQRSHTLAFCLQKSEPFYQAMARCLQEAAQAETRAHCAVLIDYVGDIAPQAVAQRLMDAGRRADAVGVVAMDHPHVNAAVAELSRRPCPVFALLTEIGAPECAGYVGLDSRKVGRTAGWAMARLARPARAPGKVGVLVGSQRYACQEAWEMGFRAYLRACPEPFDVLEAQLSLDDDAVAYEATVTLLARHPDLAGLYVAGGGSAGVIRALRETPSPRRPVVLCHDARDATVAALIDGVIDLSISTPLPLLARTVIGSMLDALEADGTHAPTRRHPLPFQLLTPENV</sequence>
<dbReference type="PROSITE" id="PS50932">
    <property type="entry name" value="HTH_LACI_2"/>
    <property type="match status" value="1"/>
</dbReference>
<keyword evidence="1" id="KW-0805">Transcription regulation</keyword>
<dbReference type="SUPFAM" id="SSF47413">
    <property type="entry name" value="lambda repressor-like DNA-binding domains"/>
    <property type="match status" value="1"/>
</dbReference>
<dbReference type="PATRIC" id="fig|1031711.3.peg.2068"/>
<dbReference type="HOGENOM" id="CLU_037628_0_0_4"/>
<dbReference type="PANTHER" id="PTHR30146:SF152">
    <property type="entry name" value="TRANSCRIPTIONAL REGULATORY PROTEIN"/>
    <property type="match status" value="1"/>
</dbReference>
<evidence type="ECO:0000256" key="3">
    <source>
        <dbReference type="ARBA" id="ARBA00023163"/>
    </source>
</evidence>
<feature type="domain" description="HTH lacI-type" evidence="4">
    <location>
        <begin position="22"/>
        <end position="81"/>
    </location>
</feature>
<dbReference type="GO" id="GO:0000976">
    <property type="term" value="F:transcription cis-regulatory region binding"/>
    <property type="evidence" value="ECO:0007669"/>
    <property type="project" value="TreeGrafter"/>
</dbReference>
<evidence type="ECO:0000313" key="6">
    <source>
        <dbReference type="Proteomes" id="UP000007953"/>
    </source>
</evidence>
<dbReference type="KEGG" id="rsn:RSPO_c02123"/>
<organism evidence="5 6">
    <name type="scientific">Ralstonia solanacearum (strain Po82)</name>
    <dbReference type="NCBI Taxonomy" id="1031711"/>
    <lineage>
        <taxon>Bacteria</taxon>
        <taxon>Pseudomonadati</taxon>
        <taxon>Pseudomonadota</taxon>
        <taxon>Betaproteobacteria</taxon>
        <taxon>Burkholderiales</taxon>
        <taxon>Burkholderiaceae</taxon>
        <taxon>Ralstonia</taxon>
        <taxon>Ralstonia solanacearum species complex</taxon>
    </lineage>
</organism>
<keyword evidence="3" id="KW-0804">Transcription</keyword>
<proteinExistence type="predicted"/>
<dbReference type="InterPro" id="IPR025997">
    <property type="entry name" value="SBP_2_dom"/>
</dbReference>
<name>F6G265_RALS8</name>
<evidence type="ECO:0000256" key="2">
    <source>
        <dbReference type="ARBA" id="ARBA00023125"/>
    </source>
</evidence>
<keyword evidence="2" id="KW-0238">DNA-binding</keyword>
<protein>
    <submittedName>
        <fullName evidence="5">Laci-related transcriptional regulator protein</fullName>
    </submittedName>
</protein>
<dbReference type="AlphaFoldDB" id="F6G265"/>
<dbReference type="Gene3D" id="1.10.260.40">
    <property type="entry name" value="lambda repressor-like DNA-binding domains"/>
    <property type="match status" value="1"/>
</dbReference>
<dbReference type="SUPFAM" id="SSF53822">
    <property type="entry name" value="Periplasmic binding protein-like I"/>
    <property type="match status" value="1"/>
</dbReference>
<evidence type="ECO:0000313" key="5">
    <source>
        <dbReference type="EMBL" id="AEG69420.1"/>
    </source>
</evidence>
<dbReference type="InterPro" id="IPR010982">
    <property type="entry name" value="Lambda_DNA-bd_dom_sf"/>
</dbReference>
<dbReference type="CDD" id="cd06307">
    <property type="entry name" value="PBP1_sugar_binding"/>
    <property type="match status" value="1"/>
</dbReference>